<keyword evidence="6" id="KW-1185">Reference proteome</keyword>
<reference evidence="7" key="1">
    <citation type="submission" date="2022-11" db="UniProtKB">
        <authorList>
            <consortium name="WormBaseParasite"/>
        </authorList>
    </citation>
    <scope>IDENTIFICATION</scope>
</reference>
<feature type="compositionally biased region" description="Basic residues" evidence="5">
    <location>
        <begin position="150"/>
        <end position="162"/>
    </location>
</feature>
<name>A0A914R3X1_9BILA</name>
<dbReference type="Pfam" id="PF13432">
    <property type="entry name" value="TPR_16"/>
    <property type="match status" value="1"/>
</dbReference>
<dbReference type="InterPro" id="IPR019734">
    <property type="entry name" value="TPR_rpt"/>
</dbReference>
<evidence type="ECO:0000256" key="3">
    <source>
        <dbReference type="ARBA" id="ARBA00039307"/>
    </source>
</evidence>
<protein>
    <recommendedName>
        <fullName evidence="3">Cell division cycle protein 27 homolog</fullName>
    </recommendedName>
</protein>
<organism evidence="6 7">
    <name type="scientific">Panagrolaimus davidi</name>
    <dbReference type="NCBI Taxonomy" id="227884"/>
    <lineage>
        <taxon>Eukaryota</taxon>
        <taxon>Metazoa</taxon>
        <taxon>Ecdysozoa</taxon>
        <taxon>Nematoda</taxon>
        <taxon>Chromadorea</taxon>
        <taxon>Rhabditida</taxon>
        <taxon>Tylenchina</taxon>
        <taxon>Panagrolaimomorpha</taxon>
        <taxon>Panagrolaimoidea</taxon>
        <taxon>Panagrolaimidae</taxon>
        <taxon>Panagrolaimus</taxon>
    </lineage>
</organism>
<dbReference type="GO" id="GO:0016567">
    <property type="term" value="P:protein ubiquitination"/>
    <property type="evidence" value="ECO:0007669"/>
    <property type="project" value="TreeGrafter"/>
</dbReference>
<evidence type="ECO:0000256" key="4">
    <source>
        <dbReference type="PROSITE-ProRule" id="PRU00339"/>
    </source>
</evidence>
<feature type="compositionally biased region" description="Polar residues" evidence="5">
    <location>
        <begin position="106"/>
        <end position="117"/>
    </location>
</feature>
<dbReference type="PROSITE" id="PS50005">
    <property type="entry name" value="TPR"/>
    <property type="match status" value="1"/>
</dbReference>
<evidence type="ECO:0000313" key="7">
    <source>
        <dbReference type="WBParaSite" id="PDA_v2.g6143.t1"/>
    </source>
</evidence>
<dbReference type="InterPro" id="IPR011990">
    <property type="entry name" value="TPR-like_helical_dom_sf"/>
</dbReference>
<dbReference type="WBParaSite" id="PDA_v2.g6143.t1">
    <property type="protein sequence ID" value="PDA_v2.g6143.t1"/>
    <property type="gene ID" value="PDA_v2.g6143"/>
</dbReference>
<dbReference type="GO" id="GO:0051301">
    <property type="term" value="P:cell division"/>
    <property type="evidence" value="ECO:0007669"/>
    <property type="project" value="TreeGrafter"/>
</dbReference>
<dbReference type="SMART" id="SM00028">
    <property type="entry name" value="TPR"/>
    <property type="match status" value="4"/>
</dbReference>
<evidence type="ECO:0000256" key="5">
    <source>
        <dbReference type="SAM" id="MobiDB-lite"/>
    </source>
</evidence>
<dbReference type="Proteomes" id="UP000887578">
    <property type="component" value="Unplaced"/>
</dbReference>
<keyword evidence="1 4" id="KW-0802">TPR repeat</keyword>
<dbReference type="GO" id="GO:0005737">
    <property type="term" value="C:cytoplasm"/>
    <property type="evidence" value="ECO:0007669"/>
    <property type="project" value="TreeGrafter"/>
</dbReference>
<evidence type="ECO:0000256" key="2">
    <source>
        <dbReference type="ARBA" id="ARBA00038210"/>
    </source>
</evidence>
<proteinExistence type="inferred from homology"/>
<accession>A0A914R3X1</accession>
<dbReference type="AlphaFoldDB" id="A0A914R3X1"/>
<dbReference type="PANTHER" id="PTHR12558">
    <property type="entry name" value="CELL DIVISION CYCLE 16,23,27"/>
    <property type="match status" value="1"/>
</dbReference>
<feature type="repeat" description="TPR" evidence="4">
    <location>
        <begin position="402"/>
        <end position="435"/>
    </location>
</feature>
<feature type="compositionally biased region" description="Basic residues" evidence="5">
    <location>
        <begin position="123"/>
        <end position="138"/>
    </location>
</feature>
<dbReference type="Gene3D" id="1.25.40.10">
    <property type="entry name" value="Tetratricopeptide repeat domain"/>
    <property type="match status" value="2"/>
</dbReference>
<evidence type="ECO:0000313" key="6">
    <source>
        <dbReference type="Proteomes" id="UP000887578"/>
    </source>
</evidence>
<comment type="similarity">
    <text evidence="2">Belongs to the APC3/CDC27 family.</text>
</comment>
<dbReference type="GO" id="GO:0005680">
    <property type="term" value="C:anaphase-promoting complex"/>
    <property type="evidence" value="ECO:0007669"/>
    <property type="project" value="TreeGrafter"/>
</dbReference>
<dbReference type="PANTHER" id="PTHR12558:SF13">
    <property type="entry name" value="CELL DIVISION CYCLE PROTEIN 27 HOMOLOG"/>
    <property type="match status" value="1"/>
</dbReference>
<dbReference type="SUPFAM" id="SSF48452">
    <property type="entry name" value="TPR-like"/>
    <property type="match status" value="1"/>
</dbReference>
<dbReference type="GO" id="GO:0031145">
    <property type="term" value="P:anaphase-promoting complex-dependent catabolic process"/>
    <property type="evidence" value="ECO:0007669"/>
    <property type="project" value="TreeGrafter"/>
</dbReference>
<feature type="region of interest" description="Disordered" evidence="5">
    <location>
        <begin position="106"/>
        <end position="178"/>
    </location>
</feature>
<sequence>MFRVSEAERLLRANTFTNDLHSSFSETDQLPFAHSLLANILKESGKIAHSARQYQKSIIVAPLLWSNVKNYCDLGGQNIKPALHGYDVPYDPKLSKFQPEETIFSLNDSGEAETSSSPGGGRQKLRKSPSKITRRRANTRVPEFAYNTRSKVRNSSTHRKSGSKFGTPQIPAPTPPERNRYIESQKYKLGSRRIHHGPPLSSVNKGSLSGSNTALDLITKTDSESEPMDVENYEPQTQQVRQPLVEIEQEPRAEDYDYVYEDILGYIIEMTGIQVHLSQYNFNEAMNALNQLTDKHASLPLSLELRGRVLFEKSDFIRASATFEEMHQQYPHKIEGLEVYSSCLWQLQKIPKLSGLTKELTERFRHRSETWCVAGNLYNLEKQCAIAVDCFDRATRLVPKFGYSYYLLGNELIEVGQLDRAEQAFHESVRYSPHDYRPHLGLGIIEQKRSKMSKALTHMRMAVQRNPSNIILQCHLAVVEQANGHEKEVN</sequence>
<evidence type="ECO:0000256" key="1">
    <source>
        <dbReference type="ARBA" id="ARBA00022803"/>
    </source>
</evidence>
<dbReference type="GO" id="GO:0007091">
    <property type="term" value="P:metaphase/anaphase transition of mitotic cell cycle"/>
    <property type="evidence" value="ECO:0007669"/>
    <property type="project" value="TreeGrafter"/>
</dbReference>